<proteinExistence type="inferred from homology"/>
<keyword evidence="8 9" id="KW-0131">Cell cycle</keyword>
<evidence type="ECO:0000313" key="13">
    <source>
        <dbReference type="Proteomes" id="UP001595647"/>
    </source>
</evidence>
<comment type="catalytic activity">
    <reaction evidence="9">
        <text>UDP-N-acetyl-alpha-D-muramoyl-L-alanine + D-glutamate + ATP = UDP-N-acetyl-alpha-D-muramoyl-L-alanyl-D-glutamate + ADP + phosphate + H(+)</text>
        <dbReference type="Rhea" id="RHEA:16429"/>
        <dbReference type="ChEBI" id="CHEBI:15378"/>
        <dbReference type="ChEBI" id="CHEBI:29986"/>
        <dbReference type="ChEBI" id="CHEBI:30616"/>
        <dbReference type="ChEBI" id="CHEBI:43474"/>
        <dbReference type="ChEBI" id="CHEBI:83898"/>
        <dbReference type="ChEBI" id="CHEBI:83900"/>
        <dbReference type="ChEBI" id="CHEBI:456216"/>
        <dbReference type="EC" id="6.3.2.9"/>
    </reaction>
</comment>
<dbReference type="InterPro" id="IPR018109">
    <property type="entry name" value="Folylpolyglutamate_synth_CS"/>
</dbReference>
<keyword evidence="10" id="KW-0732">Signal</keyword>
<dbReference type="SUPFAM" id="SSF53244">
    <property type="entry name" value="MurD-like peptide ligases, peptide-binding domain"/>
    <property type="match status" value="1"/>
</dbReference>
<sequence>MIPVTTFRGRKVALFGLGGSGLATAQALIAGGTEIVAWDDNPDSVAKAAVEGVATQDLHDADWSTFAAFVLSPGVPLTHPKPHWTVGLARAAGVEVIGDVELFVRERRAHAPDCPFIAITGTNGKSTTTALIAHILSASGRDTQLGGNIGRAVLTLDPPKAGRYFVVECSSYQIDLAPTIDPTAGILLNVTPDHLDRHGTIQHYADVKERLVAGSDTAVIGVDDSYCELIADRVERAGTRVVRISKRQPLADGFYNDGHRIIEAHGGANAVVADLNGIQTLRGSHNAQNAAAAIAACLAVGVSPDEIRAGLRSFSGLKHRMQPVGRRGEVVFVNDSKATNAEAAAPALSSYDRIYWIAGGLPKEGGIASLAPLFPRIAKAYLIGEAASAFAATLGEAVPYEISGTLERAVAHAAADAAADGQPVAVMLSPACASFDQYKNFEVRGDAFVRHVAALEGIEMLIDAPEGGN</sequence>
<comment type="subcellular location">
    <subcellularLocation>
        <location evidence="1 9">Cytoplasm</location>
    </subcellularLocation>
</comment>
<evidence type="ECO:0000256" key="8">
    <source>
        <dbReference type="ARBA" id="ARBA00023306"/>
    </source>
</evidence>
<feature type="binding site" evidence="9">
    <location>
        <begin position="121"/>
        <end position="127"/>
    </location>
    <ligand>
        <name>ATP</name>
        <dbReference type="ChEBI" id="CHEBI:30616"/>
    </ligand>
</feature>
<dbReference type="InterPro" id="IPR013221">
    <property type="entry name" value="Mur_ligase_cen"/>
</dbReference>
<dbReference type="Gene3D" id="3.90.190.20">
    <property type="entry name" value="Mur ligase, C-terminal domain"/>
    <property type="match status" value="1"/>
</dbReference>
<keyword evidence="4 9" id="KW-0436">Ligase</keyword>
<dbReference type="Gene3D" id="3.40.1190.10">
    <property type="entry name" value="Mur-like, catalytic domain"/>
    <property type="match status" value="1"/>
</dbReference>
<dbReference type="Pfam" id="PF08245">
    <property type="entry name" value="Mur_ligase_M"/>
    <property type="match status" value="1"/>
</dbReference>
<comment type="function">
    <text evidence="9">Cell wall formation. Catalyzes the addition of glutamate to the nucleotide precursor UDP-N-acetylmuramoyl-L-alanine (UMA).</text>
</comment>
<evidence type="ECO:0000256" key="10">
    <source>
        <dbReference type="SAM" id="SignalP"/>
    </source>
</evidence>
<feature type="chain" id="PRO_5046751976" description="UDP-N-acetylmuramoylalanine--D-glutamate ligase" evidence="10">
    <location>
        <begin position="26"/>
        <end position="469"/>
    </location>
</feature>
<organism evidence="12 13">
    <name type="scientific">Ciceribacter thiooxidans</name>
    <dbReference type="NCBI Taxonomy" id="1969821"/>
    <lineage>
        <taxon>Bacteria</taxon>
        <taxon>Pseudomonadati</taxon>
        <taxon>Pseudomonadota</taxon>
        <taxon>Alphaproteobacteria</taxon>
        <taxon>Hyphomicrobiales</taxon>
        <taxon>Rhizobiaceae</taxon>
        <taxon>Ciceribacter</taxon>
    </lineage>
</organism>
<evidence type="ECO:0000256" key="7">
    <source>
        <dbReference type="ARBA" id="ARBA00022840"/>
    </source>
</evidence>
<keyword evidence="13" id="KW-1185">Reference proteome</keyword>
<dbReference type="PROSITE" id="PS01011">
    <property type="entry name" value="FOLYLPOLYGLU_SYNT_1"/>
    <property type="match status" value="1"/>
</dbReference>
<keyword evidence="9" id="KW-0961">Cell wall biogenesis/degradation</keyword>
<dbReference type="PANTHER" id="PTHR43692:SF1">
    <property type="entry name" value="UDP-N-ACETYLMURAMOYLALANINE--D-GLUTAMATE LIGASE"/>
    <property type="match status" value="1"/>
</dbReference>
<evidence type="ECO:0000256" key="4">
    <source>
        <dbReference type="ARBA" id="ARBA00022598"/>
    </source>
</evidence>
<keyword evidence="3 9" id="KW-0963">Cytoplasm</keyword>
<dbReference type="PANTHER" id="PTHR43692">
    <property type="entry name" value="UDP-N-ACETYLMURAMOYLALANINE--D-GLUTAMATE LIGASE"/>
    <property type="match status" value="1"/>
</dbReference>
<feature type="signal peptide" evidence="10">
    <location>
        <begin position="1"/>
        <end position="25"/>
    </location>
</feature>
<keyword evidence="5 9" id="KW-0132">Cell division</keyword>
<dbReference type="InterPro" id="IPR036565">
    <property type="entry name" value="Mur-like_cat_sf"/>
</dbReference>
<feature type="domain" description="Mur ligase central" evidence="11">
    <location>
        <begin position="119"/>
        <end position="297"/>
    </location>
</feature>
<evidence type="ECO:0000259" key="11">
    <source>
        <dbReference type="Pfam" id="PF08245"/>
    </source>
</evidence>
<comment type="caution">
    <text evidence="12">The sequence shown here is derived from an EMBL/GenBank/DDBJ whole genome shotgun (WGS) entry which is preliminary data.</text>
</comment>
<dbReference type="RefSeq" id="WP_182306863.1">
    <property type="nucleotide sequence ID" value="NZ_CP059896.1"/>
</dbReference>
<comment type="similarity">
    <text evidence="9">Belongs to the MurCDEF family.</text>
</comment>
<dbReference type="NCBIfam" id="TIGR01087">
    <property type="entry name" value="murD"/>
    <property type="match status" value="1"/>
</dbReference>
<dbReference type="GO" id="GO:0008764">
    <property type="term" value="F:UDP-N-acetylmuramoylalanine-D-glutamate ligase activity"/>
    <property type="evidence" value="ECO:0007669"/>
    <property type="project" value="UniProtKB-EC"/>
</dbReference>
<keyword evidence="9" id="KW-0133">Cell shape</keyword>
<evidence type="ECO:0000256" key="3">
    <source>
        <dbReference type="ARBA" id="ARBA00022490"/>
    </source>
</evidence>
<evidence type="ECO:0000256" key="1">
    <source>
        <dbReference type="ARBA" id="ARBA00004496"/>
    </source>
</evidence>
<dbReference type="HAMAP" id="MF_00639">
    <property type="entry name" value="MurD"/>
    <property type="match status" value="1"/>
</dbReference>
<evidence type="ECO:0000256" key="6">
    <source>
        <dbReference type="ARBA" id="ARBA00022741"/>
    </source>
</evidence>
<evidence type="ECO:0000256" key="5">
    <source>
        <dbReference type="ARBA" id="ARBA00022618"/>
    </source>
</evidence>
<evidence type="ECO:0000313" key="12">
    <source>
        <dbReference type="EMBL" id="MFC3164478.1"/>
    </source>
</evidence>
<name>A0ABV7I3X0_9HYPH</name>
<dbReference type="EC" id="6.3.2.9" evidence="9"/>
<reference evidence="13" key="1">
    <citation type="journal article" date="2019" name="Int. J. Syst. Evol. Microbiol.">
        <title>The Global Catalogue of Microorganisms (GCM) 10K type strain sequencing project: providing services to taxonomists for standard genome sequencing and annotation.</title>
        <authorList>
            <consortium name="The Broad Institute Genomics Platform"/>
            <consortium name="The Broad Institute Genome Sequencing Center for Infectious Disease"/>
            <person name="Wu L."/>
            <person name="Ma J."/>
        </authorList>
    </citation>
    <scope>NUCLEOTIDE SEQUENCE [LARGE SCALE GENOMIC DNA]</scope>
    <source>
        <strain evidence="13">KCTC 52231</strain>
    </source>
</reference>
<keyword evidence="7 9" id="KW-0067">ATP-binding</keyword>
<dbReference type="EMBL" id="JBHRTG010000019">
    <property type="protein sequence ID" value="MFC3164478.1"/>
    <property type="molecule type" value="Genomic_DNA"/>
</dbReference>
<accession>A0ABV7I3X0</accession>
<dbReference type="Proteomes" id="UP001595647">
    <property type="component" value="Unassembled WGS sequence"/>
</dbReference>
<dbReference type="InterPro" id="IPR036615">
    <property type="entry name" value="Mur_ligase_C_dom_sf"/>
</dbReference>
<dbReference type="SUPFAM" id="SSF53623">
    <property type="entry name" value="MurD-like peptide ligases, catalytic domain"/>
    <property type="match status" value="1"/>
</dbReference>
<keyword evidence="9" id="KW-0573">Peptidoglycan synthesis</keyword>
<comment type="pathway">
    <text evidence="2 9">Cell wall biogenesis; peptidoglycan biosynthesis.</text>
</comment>
<dbReference type="InterPro" id="IPR005762">
    <property type="entry name" value="MurD"/>
</dbReference>
<dbReference type="SUPFAM" id="SSF51984">
    <property type="entry name" value="MurCD N-terminal domain"/>
    <property type="match status" value="1"/>
</dbReference>
<evidence type="ECO:0000256" key="2">
    <source>
        <dbReference type="ARBA" id="ARBA00004752"/>
    </source>
</evidence>
<dbReference type="Gene3D" id="3.40.50.720">
    <property type="entry name" value="NAD(P)-binding Rossmann-like Domain"/>
    <property type="match status" value="1"/>
</dbReference>
<protein>
    <recommendedName>
        <fullName evidence="9">UDP-N-acetylmuramoylalanine--D-glutamate ligase</fullName>
        <ecNumber evidence="9">6.3.2.9</ecNumber>
    </recommendedName>
    <alternativeName>
        <fullName evidence="9">D-glutamic acid-adding enzyme</fullName>
    </alternativeName>
    <alternativeName>
        <fullName evidence="9">UDP-N-acetylmuramoyl-L-alanyl-D-glutamate synthetase</fullName>
    </alternativeName>
</protein>
<evidence type="ECO:0000256" key="9">
    <source>
        <dbReference type="HAMAP-Rule" id="MF_00639"/>
    </source>
</evidence>
<keyword evidence="6 9" id="KW-0547">Nucleotide-binding</keyword>
<gene>
    <name evidence="9 12" type="primary">murD</name>
    <name evidence="12" type="ORF">ACFOHV_14455</name>
</gene>